<feature type="transmembrane region" description="Helical" evidence="11">
    <location>
        <begin position="313"/>
        <end position="336"/>
    </location>
</feature>
<dbReference type="Gene3D" id="6.10.340.10">
    <property type="match status" value="1"/>
</dbReference>
<dbReference type="PANTHER" id="PTHR45436">
    <property type="entry name" value="SENSOR HISTIDINE KINASE YKOH"/>
    <property type="match status" value="1"/>
</dbReference>
<dbReference type="Proteomes" id="UP001595816">
    <property type="component" value="Unassembled WGS sequence"/>
</dbReference>
<evidence type="ECO:0000256" key="3">
    <source>
        <dbReference type="ARBA" id="ARBA00012438"/>
    </source>
</evidence>
<dbReference type="SMART" id="SM00304">
    <property type="entry name" value="HAMP"/>
    <property type="match status" value="1"/>
</dbReference>
<feature type="compositionally biased region" description="Polar residues" evidence="10">
    <location>
        <begin position="763"/>
        <end position="772"/>
    </location>
</feature>
<accession>A0ABV8M251</accession>
<keyword evidence="14" id="KW-1185">Reference proteome</keyword>
<sequence>MNRPLFLRRTWTIRSRVLLLLLAPLLPLVGMWAFSTTLSVSAAGNLLDAETSANNAALPTGAVAYSLERERKLSSQLVSGDTGVAGALKDQRSGTDSTVAKLKQFAEGEDLRDSASPAAMRRIDEMLTALGSLPTARASVDTGRYSRLQVVNAYTAMIEKAFAVFSTAIEVDDHTLAQASTTTATINEARDLFSLEDALISGVLAGGGTYAPGERSMIVQAIGAQRHLYIIGTRSLLAEDTAWYEKITTSEAYTRVRAAEDKISESTGTRVPGGIDRKQWDADITALNLELSHLEDQIAGRAIEAATPAATRIILRLLIAGLLGLLLIIGLVLLSIRIARSIIRRLRELRAEALDMADRKLPDVVGRLRRGEAVDVDAEAPPLSHADDELGQLGGAFAEMQRTAIEAAVHEAHLRAGLNQVFLNLGRRSQVLVHRQLSLLDAMERRVTDPQDLEELYRIDHLGTRLRRHSEDLVILAGAVPGRGWRNPVPLHDVLRSAVSEVEEYTRITVVTLPEMALIGRAVSDVVHLLAELLENATAFSPRDTHVQLSGQLVPNGFAVEIEDRGVGLPQEAIDEANGRLAEPPDFDPAHSSRLGLFVVARLAARHGIKVTLRASPYGGITAVALLPRELVVEERPAQGELTVARPQVALAALPAGDTPKAATAVAADRTPALHPSGSSLPAPPALMDEATAEQPMIAALAGEPLGPAARSAVQPVSGPHQLSPEGLPMRQRQASLAPQLRVQNGEEEQPVRTSRAPEASRSMLSSLQAGTNRGRAEAAQQAAPPLEGSEEQQ</sequence>
<evidence type="ECO:0000313" key="13">
    <source>
        <dbReference type="EMBL" id="MFC4136774.1"/>
    </source>
</evidence>
<keyword evidence="7" id="KW-0418">Kinase</keyword>
<dbReference type="SMART" id="SM00387">
    <property type="entry name" value="HATPase_c"/>
    <property type="match status" value="1"/>
</dbReference>
<proteinExistence type="predicted"/>
<feature type="compositionally biased region" description="Low complexity" evidence="10">
    <location>
        <begin position="778"/>
        <end position="788"/>
    </location>
</feature>
<keyword evidence="4" id="KW-0597">Phosphoprotein</keyword>
<dbReference type="InterPro" id="IPR036890">
    <property type="entry name" value="HATPase_C_sf"/>
</dbReference>
<dbReference type="EC" id="2.7.13.3" evidence="3"/>
<evidence type="ECO:0000256" key="6">
    <source>
        <dbReference type="ARBA" id="ARBA00022692"/>
    </source>
</evidence>
<keyword evidence="6 11" id="KW-0812">Transmembrane</keyword>
<dbReference type="PANTHER" id="PTHR45436:SF5">
    <property type="entry name" value="SENSOR HISTIDINE KINASE TRCS"/>
    <property type="match status" value="1"/>
</dbReference>
<evidence type="ECO:0000256" key="4">
    <source>
        <dbReference type="ARBA" id="ARBA00022553"/>
    </source>
</evidence>
<dbReference type="RefSeq" id="WP_253760637.1">
    <property type="nucleotide sequence ID" value="NZ_JAMZDZ010000001.1"/>
</dbReference>
<evidence type="ECO:0000313" key="14">
    <source>
        <dbReference type="Proteomes" id="UP001595816"/>
    </source>
</evidence>
<feature type="region of interest" description="Disordered" evidence="10">
    <location>
        <begin position="733"/>
        <end position="794"/>
    </location>
</feature>
<keyword evidence="8 11" id="KW-1133">Transmembrane helix</keyword>
<dbReference type="Pfam" id="PF02518">
    <property type="entry name" value="HATPase_c"/>
    <property type="match status" value="1"/>
</dbReference>
<dbReference type="InterPro" id="IPR003660">
    <property type="entry name" value="HAMP_dom"/>
</dbReference>
<dbReference type="Pfam" id="PF08376">
    <property type="entry name" value="NIT"/>
    <property type="match status" value="1"/>
</dbReference>
<evidence type="ECO:0000256" key="7">
    <source>
        <dbReference type="ARBA" id="ARBA00022777"/>
    </source>
</evidence>
<evidence type="ECO:0000256" key="8">
    <source>
        <dbReference type="ARBA" id="ARBA00022989"/>
    </source>
</evidence>
<organism evidence="13 14">
    <name type="scientific">Hamadaea flava</name>
    <dbReference type="NCBI Taxonomy" id="1742688"/>
    <lineage>
        <taxon>Bacteria</taxon>
        <taxon>Bacillati</taxon>
        <taxon>Actinomycetota</taxon>
        <taxon>Actinomycetes</taxon>
        <taxon>Micromonosporales</taxon>
        <taxon>Micromonosporaceae</taxon>
        <taxon>Hamadaea</taxon>
    </lineage>
</organism>
<evidence type="ECO:0000256" key="10">
    <source>
        <dbReference type="SAM" id="MobiDB-lite"/>
    </source>
</evidence>
<feature type="domain" description="HAMP" evidence="12">
    <location>
        <begin position="340"/>
        <end position="409"/>
    </location>
</feature>
<dbReference type="InterPro" id="IPR003594">
    <property type="entry name" value="HATPase_dom"/>
</dbReference>
<dbReference type="InterPro" id="IPR013587">
    <property type="entry name" value="Nitrate/nitrite_sensing"/>
</dbReference>
<comment type="caution">
    <text evidence="13">The sequence shown here is derived from an EMBL/GenBank/DDBJ whole genome shotgun (WGS) entry which is preliminary data.</text>
</comment>
<evidence type="ECO:0000256" key="1">
    <source>
        <dbReference type="ARBA" id="ARBA00000085"/>
    </source>
</evidence>
<comment type="catalytic activity">
    <reaction evidence="1">
        <text>ATP + protein L-histidine = ADP + protein N-phospho-L-histidine.</text>
        <dbReference type="EC" id="2.7.13.3"/>
    </reaction>
</comment>
<dbReference type="SUPFAM" id="SSF55874">
    <property type="entry name" value="ATPase domain of HSP90 chaperone/DNA topoisomerase II/histidine kinase"/>
    <property type="match status" value="1"/>
</dbReference>
<comment type="subcellular location">
    <subcellularLocation>
        <location evidence="2">Membrane</location>
    </subcellularLocation>
</comment>
<dbReference type="Pfam" id="PF00672">
    <property type="entry name" value="HAMP"/>
    <property type="match status" value="1"/>
</dbReference>
<reference evidence="14" key="1">
    <citation type="journal article" date="2019" name="Int. J. Syst. Evol. Microbiol.">
        <title>The Global Catalogue of Microorganisms (GCM) 10K type strain sequencing project: providing services to taxonomists for standard genome sequencing and annotation.</title>
        <authorList>
            <consortium name="The Broad Institute Genomics Platform"/>
            <consortium name="The Broad Institute Genome Sequencing Center for Infectious Disease"/>
            <person name="Wu L."/>
            <person name="Ma J."/>
        </authorList>
    </citation>
    <scope>NUCLEOTIDE SEQUENCE [LARGE SCALE GENOMIC DNA]</scope>
    <source>
        <strain evidence="14">CGMCC 4.7289</strain>
    </source>
</reference>
<evidence type="ECO:0000256" key="9">
    <source>
        <dbReference type="ARBA" id="ARBA00023012"/>
    </source>
</evidence>
<dbReference type="PROSITE" id="PS50885">
    <property type="entry name" value="HAMP"/>
    <property type="match status" value="1"/>
</dbReference>
<protein>
    <recommendedName>
        <fullName evidence="3">histidine kinase</fullName>
        <ecNumber evidence="3">2.7.13.3</ecNumber>
    </recommendedName>
</protein>
<name>A0ABV8M251_9ACTN</name>
<keyword evidence="11" id="KW-0472">Membrane</keyword>
<evidence type="ECO:0000259" key="12">
    <source>
        <dbReference type="PROSITE" id="PS50885"/>
    </source>
</evidence>
<evidence type="ECO:0000256" key="11">
    <source>
        <dbReference type="SAM" id="Phobius"/>
    </source>
</evidence>
<gene>
    <name evidence="13" type="ORF">ACFOZ4_39740</name>
</gene>
<dbReference type="EMBL" id="JBHSAY010000033">
    <property type="protein sequence ID" value="MFC4136774.1"/>
    <property type="molecule type" value="Genomic_DNA"/>
</dbReference>
<evidence type="ECO:0000256" key="5">
    <source>
        <dbReference type="ARBA" id="ARBA00022679"/>
    </source>
</evidence>
<keyword evidence="9" id="KW-0902">Two-component regulatory system</keyword>
<keyword evidence="5" id="KW-0808">Transferase</keyword>
<dbReference type="Gene3D" id="3.30.565.10">
    <property type="entry name" value="Histidine kinase-like ATPase, C-terminal domain"/>
    <property type="match status" value="1"/>
</dbReference>
<dbReference type="InterPro" id="IPR050428">
    <property type="entry name" value="TCS_sensor_his_kinase"/>
</dbReference>
<evidence type="ECO:0000256" key="2">
    <source>
        <dbReference type="ARBA" id="ARBA00004370"/>
    </source>
</evidence>